<organism evidence="2">
    <name type="scientific">Streptomyces sp. R1128</name>
    <dbReference type="NCBI Taxonomy" id="140437"/>
    <lineage>
        <taxon>Bacteria</taxon>
        <taxon>Bacillati</taxon>
        <taxon>Actinomycetota</taxon>
        <taxon>Actinomycetes</taxon>
        <taxon>Kitasatosporales</taxon>
        <taxon>Streptomycetaceae</taxon>
        <taxon>Streptomyces</taxon>
    </lineage>
</organism>
<dbReference type="InterPro" id="IPR036736">
    <property type="entry name" value="ACP-like_sf"/>
</dbReference>
<dbReference type="SUPFAM" id="SSF47336">
    <property type="entry name" value="ACP-like"/>
    <property type="match status" value="1"/>
</dbReference>
<name>Q9F6D5_9ACTN</name>
<accession>Q9F6D5</accession>
<dbReference type="InterPro" id="IPR009081">
    <property type="entry name" value="PP-bd_ACP"/>
</dbReference>
<feature type="domain" description="Carrier" evidence="1">
    <location>
        <begin position="3"/>
        <end position="81"/>
    </location>
</feature>
<dbReference type="PROSITE" id="PS50075">
    <property type="entry name" value="CARRIER"/>
    <property type="match status" value="1"/>
</dbReference>
<reference evidence="2" key="1">
    <citation type="journal article" date="2000" name="J. Biol. Chem.">
        <title>Cloning, nucleotide sequence, and heterologous expression of the biosynthetic gene cluster for R1128, a non-steroidal estrogen receptor antagonist. Insights into an unusual priming mechanism.</title>
        <authorList>
            <person name="Marti T."/>
            <person name="Hu Z."/>
            <person name="Pohl N.L."/>
            <person name="Shah A.N."/>
            <person name="Khosla C."/>
        </authorList>
    </citation>
    <scope>NUCLEOTIDE SEQUENCE</scope>
    <source>
        <strain evidence="2">R1128</strain>
    </source>
</reference>
<protein>
    <submittedName>
        <fullName evidence="2">Acyl carrier protein</fullName>
    </submittedName>
</protein>
<dbReference type="EMBL" id="AF293442">
    <property type="protein sequence ID" value="AAG30194.1"/>
    <property type="molecule type" value="Genomic_DNA"/>
</dbReference>
<dbReference type="Pfam" id="PF00550">
    <property type="entry name" value="PP-binding"/>
    <property type="match status" value="1"/>
</dbReference>
<gene>
    <name evidence="2" type="primary">zhuG</name>
</gene>
<sequence length="86" mass="9214">MDPFTLDDLKRLIDACVGTDDAVQLDETGAATPFLDLGLDSLAVYEVVTRIQDERGVAISDDDIDGLETPRDMVAFVNGLLVETAG</sequence>
<dbReference type="AlphaFoldDB" id="Q9F6D5"/>
<proteinExistence type="predicted"/>
<evidence type="ECO:0000259" key="1">
    <source>
        <dbReference type="PROSITE" id="PS50075"/>
    </source>
</evidence>
<evidence type="ECO:0000313" key="2">
    <source>
        <dbReference type="EMBL" id="AAG30194.1"/>
    </source>
</evidence>
<dbReference type="Gene3D" id="1.10.1200.10">
    <property type="entry name" value="ACP-like"/>
    <property type="match status" value="1"/>
</dbReference>